<dbReference type="AlphaFoldDB" id="A0A078G208"/>
<organism evidence="5 6">
    <name type="scientific">Brassica napus</name>
    <name type="common">Rape</name>
    <dbReference type="NCBI Taxonomy" id="3708"/>
    <lineage>
        <taxon>Eukaryota</taxon>
        <taxon>Viridiplantae</taxon>
        <taxon>Streptophyta</taxon>
        <taxon>Embryophyta</taxon>
        <taxon>Tracheophyta</taxon>
        <taxon>Spermatophyta</taxon>
        <taxon>Magnoliopsida</taxon>
        <taxon>eudicotyledons</taxon>
        <taxon>Gunneridae</taxon>
        <taxon>Pentapetalae</taxon>
        <taxon>rosids</taxon>
        <taxon>malvids</taxon>
        <taxon>Brassicales</taxon>
        <taxon>Brassicaceae</taxon>
        <taxon>Brassiceae</taxon>
        <taxon>Brassica</taxon>
    </lineage>
</organism>
<sequence length="623" mass="70558">MLINYETRRKPEKKWGRVAVVVSSPLMDLMCFIVPMVSPLITFEYERLENHCTRCLLLSHKSEHCPSFGAATGASPLHDRKLSFNDPTTEVSQPFQTRRPSPRKIADNKGNERVQEFNYIIDRHGRNFGERVSTRHTRNPPPVRDHFVEMPLHQRKGREDIGKQIGSCSRHLSSKHTPSSSGDWYVPPESPGRGGLFLFWKKEVTLTVIASTKNYIDTLISNKGVSFHTTFVYGEPDQSKRQEVWNNLSTLHGDNSTPWFLTGKAIGNGTSTRVWKDSWISLDEHIKPFGPIQEEAVDLRVSDLLTDDLKWNAQRFKRFLPEFAERIQCIKPSRSGAEDRFIWQPLPSGSYSTRSGYNSMINSSQRCNRPYPWGKTYNGGALMLTLNAQEAVHIAATENLKSIMVRFRSVVCLPPSGVPNAILPWVCWSIWKDRNSFIFEGECAQPEDIATRGIALAREWNEAQFSDIKVQSTLTTMQNNKPRGLPQPNHRVSISMTDASWDAARSRAGLAWILKGPLSQDVRRDTMVQNFVNSPLVAEALAVREGLYTAANQGISNLWIGSDNLTLIGAITNKTQRKELLGIIKDIHNLSYVFVSVDFFHVHRENNEEADALAKAILRNSIM</sequence>
<feature type="transmembrane region" description="Helical" evidence="2">
    <location>
        <begin position="18"/>
        <end position="41"/>
    </location>
</feature>
<dbReference type="PANTHER" id="PTHR47074">
    <property type="entry name" value="BNAC02G40300D PROTEIN"/>
    <property type="match status" value="1"/>
</dbReference>
<dbReference type="Pfam" id="PF13456">
    <property type="entry name" value="RVT_3"/>
    <property type="match status" value="1"/>
</dbReference>
<evidence type="ECO:0000259" key="4">
    <source>
        <dbReference type="Pfam" id="PF14392"/>
    </source>
</evidence>
<evidence type="ECO:0000259" key="3">
    <source>
        <dbReference type="Pfam" id="PF13456"/>
    </source>
</evidence>
<accession>A0A078G208</accession>
<evidence type="ECO:0000256" key="2">
    <source>
        <dbReference type="SAM" id="Phobius"/>
    </source>
</evidence>
<gene>
    <name evidence="5" type="primary">BnaC05g08750D</name>
    <name evidence="5" type="ORF">GSBRNA2T00008900001</name>
</gene>
<dbReference type="Proteomes" id="UP000028999">
    <property type="component" value="Unassembled WGS sequence"/>
</dbReference>
<dbReference type="SUPFAM" id="SSF53098">
    <property type="entry name" value="Ribonuclease H-like"/>
    <property type="match status" value="1"/>
</dbReference>
<keyword evidence="2" id="KW-0812">Transmembrane</keyword>
<dbReference type="EMBL" id="LK032095">
    <property type="protein sequence ID" value="CDY19366.1"/>
    <property type="molecule type" value="Genomic_DNA"/>
</dbReference>
<dbReference type="CDD" id="cd06222">
    <property type="entry name" value="RNase_H_like"/>
    <property type="match status" value="1"/>
</dbReference>
<name>A0A078G208_BRANA</name>
<keyword evidence="2" id="KW-1133">Transmembrane helix</keyword>
<dbReference type="OMA" id="ECAQPED"/>
<feature type="compositionally biased region" description="Polar residues" evidence="1">
    <location>
        <begin position="85"/>
        <end position="99"/>
    </location>
</feature>
<dbReference type="Gramene" id="CDY19366">
    <property type="protein sequence ID" value="CDY19366"/>
    <property type="gene ID" value="GSBRNA2T00008900001"/>
</dbReference>
<keyword evidence="2" id="KW-0472">Membrane</keyword>
<reference evidence="5 6" key="1">
    <citation type="journal article" date="2014" name="Science">
        <title>Plant genetics. Early allopolyploid evolution in the post-Neolithic Brassica napus oilseed genome.</title>
        <authorList>
            <person name="Chalhoub B."/>
            <person name="Denoeud F."/>
            <person name="Liu S."/>
            <person name="Parkin I.A."/>
            <person name="Tang H."/>
            <person name="Wang X."/>
            <person name="Chiquet J."/>
            <person name="Belcram H."/>
            <person name="Tong C."/>
            <person name="Samans B."/>
            <person name="Correa M."/>
            <person name="Da Silva C."/>
            <person name="Just J."/>
            <person name="Falentin C."/>
            <person name="Koh C.S."/>
            <person name="Le Clainche I."/>
            <person name="Bernard M."/>
            <person name="Bento P."/>
            <person name="Noel B."/>
            <person name="Labadie K."/>
            <person name="Alberti A."/>
            <person name="Charles M."/>
            <person name="Arnaud D."/>
            <person name="Guo H."/>
            <person name="Daviaud C."/>
            <person name="Alamery S."/>
            <person name="Jabbari K."/>
            <person name="Zhao M."/>
            <person name="Edger P.P."/>
            <person name="Chelaifa H."/>
            <person name="Tack D."/>
            <person name="Lassalle G."/>
            <person name="Mestiri I."/>
            <person name="Schnel N."/>
            <person name="Le Paslier M.C."/>
            <person name="Fan G."/>
            <person name="Renault V."/>
            <person name="Bayer P.E."/>
            <person name="Golicz A.A."/>
            <person name="Manoli S."/>
            <person name="Lee T.H."/>
            <person name="Thi V.H."/>
            <person name="Chalabi S."/>
            <person name="Hu Q."/>
            <person name="Fan C."/>
            <person name="Tollenaere R."/>
            <person name="Lu Y."/>
            <person name="Battail C."/>
            <person name="Shen J."/>
            <person name="Sidebottom C.H."/>
            <person name="Wang X."/>
            <person name="Canaguier A."/>
            <person name="Chauveau A."/>
            <person name="Berard A."/>
            <person name="Deniot G."/>
            <person name="Guan M."/>
            <person name="Liu Z."/>
            <person name="Sun F."/>
            <person name="Lim Y.P."/>
            <person name="Lyons E."/>
            <person name="Town C.D."/>
            <person name="Bancroft I."/>
            <person name="Wang X."/>
            <person name="Meng J."/>
            <person name="Ma J."/>
            <person name="Pires J.C."/>
            <person name="King G.J."/>
            <person name="Brunel D."/>
            <person name="Delourme R."/>
            <person name="Renard M."/>
            <person name="Aury J.M."/>
            <person name="Adams K.L."/>
            <person name="Batley J."/>
            <person name="Snowdon R.J."/>
            <person name="Tost J."/>
            <person name="Edwards D."/>
            <person name="Zhou Y."/>
            <person name="Hua W."/>
            <person name="Sharpe A.G."/>
            <person name="Paterson A.H."/>
            <person name="Guan C."/>
            <person name="Wincker P."/>
        </authorList>
    </citation>
    <scope>NUCLEOTIDE SEQUENCE [LARGE SCALE GENOMIC DNA]</scope>
    <source>
        <strain evidence="6">cv. Darmor-bzh</strain>
    </source>
</reference>
<feature type="region of interest" description="Disordered" evidence="1">
    <location>
        <begin position="85"/>
        <end position="109"/>
    </location>
</feature>
<evidence type="ECO:0000313" key="6">
    <source>
        <dbReference type="Proteomes" id="UP000028999"/>
    </source>
</evidence>
<dbReference type="InterPro" id="IPR025836">
    <property type="entry name" value="Zn_knuckle_CX2CX4HX4C"/>
</dbReference>
<proteinExistence type="predicted"/>
<dbReference type="GO" id="GO:0004523">
    <property type="term" value="F:RNA-DNA hybrid ribonuclease activity"/>
    <property type="evidence" value="ECO:0007669"/>
    <property type="project" value="InterPro"/>
</dbReference>
<dbReference type="GO" id="GO:0003676">
    <property type="term" value="F:nucleic acid binding"/>
    <property type="evidence" value="ECO:0007669"/>
    <property type="project" value="InterPro"/>
</dbReference>
<dbReference type="InterPro" id="IPR012337">
    <property type="entry name" value="RNaseH-like_sf"/>
</dbReference>
<evidence type="ECO:0000313" key="5">
    <source>
        <dbReference type="EMBL" id="CDY19366.1"/>
    </source>
</evidence>
<keyword evidence="6" id="KW-1185">Reference proteome</keyword>
<dbReference type="PaxDb" id="3708-A0A078G208"/>
<evidence type="ECO:0000256" key="1">
    <source>
        <dbReference type="SAM" id="MobiDB-lite"/>
    </source>
</evidence>
<protein>
    <submittedName>
        <fullName evidence="5">BnaC05g08750D protein</fullName>
    </submittedName>
</protein>
<feature type="domain" description="RNase H type-1" evidence="3">
    <location>
        <begin position="497"/>
        <end position="616"/>
    </location>
</feature>
<dbReference type="InterPro" id="IPR036397">
    <property type="entry name" value="RNaseH_sf"/>
</dbReference>
<dbReference type="InterPro" id="IPR052929">
    <property type="entry name" value="RNase_H-like_EbsB-rel"/>
</dbReference>
<dbReference type="PANTHER" id="PTHR47074:SF49">
    <property type="entry name" value="POLYNUCLEOTIDYL TRANSFERASE, RIBONUCLEASE H-LIKE SUPERFAMILY PROTEIN"/>
    <property type="match status" value="1"/>
</dbReference>
<dbReference type="Gene3D" id="3.30.420.10">
    <property type="entry name" value="Ribonuclease H-like superfamily/Ribonuclease H"/>
    <property type="match status" value="1"/>
</dbReference>
<feature type="domain" description="Zinc knuckle CX2CX4HX4C" evidence="4">
    <location>
        <begin position="37"/>
        <end position="66"/>
    </location>
</feature>
<dbReference type="InterPro" id="IPR002156">
    <property type="entry name" value="RNaseH_domain"/>
</dbReference>
<dbReference type="InterPro" id="IPR044730">
    <property type="entry name" value="RNase_H-like_dom_plant"/>
</dbReference>
<dbReference type="Pfam" id="PF14392">
    <property type="entry name" value="zf-CCHC_4"/>
    <property type="match status" value="1"/>
</dbReference>